<comment type="subunit">
    <text evidence="4">Homodimer.</text>
</comment>
<evidence type="ECO:0000256" key="2">
    <source>
        <dbReference type="ARBA" id="ARBA00004746"/>
    </source>
</evidence>
<evidence type="ECO:0000256" key="9">
    <source>
        <dbReference type="ARBA" id="ARBA00032610"/>
    </source>
</evidence>
<dbReference type="Proteomes" id="UP000320176">
    <property type="component" value="Unassembled WGS sequence"/>
</dbReference>
<dbReference type="CDD" id="cd06454">
    <property type="entry name" value="KBL_like"/>
    <property type="match status" value="1"/>
</dbReference>
<dbReference type="Gene3D" id="3.40.640.10">
    <property type="entry name" value="Type I PLP-dependent aspartate aminotransferase-like (Major domain)"/>
    <property type="match status" value="1"/>
</dbReference>
<evidence type="ECO:0000256" key="7">
    <source>
        <dbReference type="ARBA" id="ARBA00022756"/>
    </source>
</evidence>
<dbReference type="PANTHER" id="PTHR13693">
    <property type="entry name" value="CLASS II AMINOTRANSFERASE/8-AMINO-7-OXONONANOATE SYNTHASE"/>
    <property type="match status" value="1"/>
</dbReference>
<feature type="domain" description="Aminotransferase class I/classII large" evidence="13">
    <location>
        <begin position="40"/>
        <end position="380"/>
    </location>
</feature>
<comment type="caution">
    <text evidence="14">The sequence shown here is derived from an EMBL/GenBank/DDBJ whole genome shotgun (WGS) entry which is preliminary data.</text>
</comment>
<dbReference type="AlphaFoldDB" id="A0A5C5ZY80"/>
<evidence type="ECO:0000256" key="5">
    <source>
        <dbReference type="ARBA" id="ARBA00013187"/>
    </source>
</evidence>
<keyword evidence="15" id="KW-1185">Reference proteome</keyword>
<comment type="similarity">
    <text evidence="3">Belongs to the class-II pyridoxal-phosphate-dependent aminotransferase family. BioF subfamily.</text>
</comment>
<dbReference type="InterPro" id="IPR001917">
    <property type="entry name" value="Aminotrans_II_pyridoxalP_BS"/>
</dbReference>
<dbReference type="InterPro" id="IPR015421">
    <property type="entry name" value="PyrdxlP-dep_Trfase_major"/>
</dbReference>
<dbReference type="InterPro" id="IPR004839">
    <property type="entry name" value="Aminotransferase_I/II_large"/>
</dbReference>
<organism evidence="14 15">
    <name type="scientific">Stieleria varia</name>
    <dbReference type="NCBI Taxonomy" id="2528005"/>
    <lineage>
        <taxon>Bacteria</taxon>
        <taxon>Pseudomonadati</taxon>
        <taxon>Planctomycetota</taxon>
        <taxon>Planctomycetia</taxon>
        <taxon>Pirellulales</taxon>
        <taxon>Pirellulaceae</taxon>
        <taxon>Stieleria</taxon>
    </lineage>
</organism>
<keyword evidence="6 14" id="KW-0808">Transferase</keyword>
<protein>
    <recommendedName>
        <fullName evidence="5">8-amino-7-oxononanoate synthase</fullName>
        <ecNumber evidence="5">2.3.1.47</ecNumber>
    </recommendedName>
    <alternativeName>
        <fullName evidence="9">7-keto-8-amino-pelargonic acid synthase</fullName>
    </alternativeName>
    <alternativeName>
        <fullName evidence="10">8-amino-7-ketopelargonate synthase</fullName>
    </alternativeName>
</protein>
<dbReference type="RefSeq" id="WP_231742828.1">
    <property type="nucleotide sequence ID" value="NZ_CP151726.1"/>
</dbReference>
<sequence>MAFEHLFQSQSQRRREHRDRVLVPRQCDGTILIEPDGSRLINFGSNDYLGLAACPDSVPDGMSADFSNGLPSGSTASALVCGWSDLHQQLADDLATLESTEAAVLFPSGFAACCGTVATLAEKGDLILSDALNHASLIDGCRLSRADCLVYPHRDVSVVEQLLQTHRAKYARVWIVTDTVFSMDGHTAPLVALCDLAEEHDATLIVDEAHATGVLGASGGGLCEHLGVRQRVAIRIGTLSKAIGAQGGFVAAPAIVVDHLINHCRTLIFSTALAPSAVAAGRSGLLQIRQHPERRERVRALAQRLRADLGLTCDEPENSVPIVPIPLGSERVALTISRELRELGFYVPAIRPPTVPENGSRLRISLSAAHRDDQLQRLTQGLQKFLGENQRPDF</sequence>
<evidence type="ECO:0000256" key="10">
    <source>
        <dbReference type="ARBA" id="ARBA00033381"/>
    </source>
</evidence>
<gene>
    <name evidence="14" type="primary">bioF_2</name>
    <name evidence="14" type="ORF">Pla52n_66750</name>
</gene>
<evidence type="ECO:0000256" key="6">
    <source>
        <dbReference type="ARBA" id="ARBA00022679"/>
    </source>
</evidence>
<dbReference type="EC" id="2.3.1.47" evidence="5"/>
<evidence type="ECO:0000259" key="13">
    <source>
        <dbReference type="Pfam" id="PF00155"/>
    </source>
</evidence>
<keyword evidence="14" id="KW-0012">Acyltransferase</keyword>
<dbReference type="InterPro" id="IPR015424">
    <property type="entry name" value="PyrdxlP-dep_Trfase"/>
</dbReference>
<dbReference type="EMBL" id="SJPN01000018">
    <property type="protein sequence ID" value="TWT91263.1"/>
    <property type="molecule type" value="Genomic_DNA"/>
</dbReference>
<comment type="cofactor">
    <cofactor evidence="1 12">
        <name>pyridoxal 5'-phosphate</name>
        <dbReference type="ChEBI" id="CHEBI:597326"/>
    </cofactor>
</comment>
<dbReference type="GO" id="GO:0030170">
    <property type="term" value="F:pyridoxal phosphate binding"/>
    <property type="evidence" value="ECO:0007669"/>
    <property type="project" value="InterPro"/>
</dbReference>
<dbReference type="SUPFAM" id="SSF53383">
    <property type="entry name" value="PLP-dependent transferases"/>
    <property type="match status" value="1"/>
</dbReference>
<comment type="pathway">
    <text evidence="2">Cofactor biosynthesis; biotin biosynthesis.</text>
</comment>
<accession>A0A5C5ZY80</accession>
<evidence type="ECO:0000256" key="1">
    <source>
        <dbReference type="ARBA" id="ARBA00001933"/>
    </source>
</evidence>
<dbReference type="PROSITE" id="PS00599">
    <property type="entry name" value="AA_TRANSFER_CLASS_2"/>
    <property type="match status" value="1"/>
</dbReference>
<dbReference type="InterPro" id="IPR015422">
    <property type="entry name" value="PyrdxlP-dep_Trfase_small"/>
</dbReference>
<reference evidence="14 15" key="1">
    <citation type="submission" date="2019-02" db="EMBL/GenBank/DDBJ databases">
        <title>Deep-cultivation of Planctomycetes and their phenomic and genomic characterization uncovers novel biology.</title>
        <authorList>
            <person name="Wiegand S."/>
            <person name="Jogler M."/>
            <person name="Boedeker C."/>
            <person name="Pinto D."/>
            <person name="Vollmers J."/>
            <person name="Rivas-Marin E."/>
            <person name="Kohn T."/>
            <person name="Peeters S.H."/>
            <person name="Heuer A."/>
            <person name="Rast P."/>
            <person name="Oberbeckmann S."/>
            <person name="Bunk B."/>
            <person name="Jeske O."/>
            <person name="Meyerdierks A."/>
            <person name="Storesund J.E."/>
            <person name="Kallscheuer N."/>
            <person name="Luecker S."/>
            <person name="Lage O.M."/>
            <person name="Pohl T."/>
            <person name="Merkel B.J."/>
            <person name="Hornburger P."/>
            <person name="Mueller R.-W."/>
            <person name="Bruemmer F."/>
            <person name="Labrenz M."/>
            <person name="Spormann A.M."/>
            <person name="Op Den Camp H."/>
            <person name="Overmann J."/>
            <person name="Amann R."/>
            <person name="Jetten M.S.M."/>
            <person name="Mascher T."/>
            <person name="Medema M.H."/>
            <person name="Devos D.P."/>
            <person name="Kaster A.-K."/>
            <person name="Ovreas L."/>
            <person name="Rohde M."/>
            <person name="Galperin M.Y."/>
            <person name="Jogler C."/>
        </authorList>
    </citation>
    <scope>NUCLEOTIDE SEQUENCE [LARGE SCALE GENOMIC DNA]</scope>
    <source>
        <strain evidence="14 15">Pla52n</strain>
    </source>
</reference>
<comment type="catalytic activity">
    <reaction evidence="11">
        <text>6-carboxyhexanoyl-[ACP] + L-alanine + H(+) = (8S)-8-amino-7-oxononanoate + holo-[ACP] + CO2</text>
        <dbReference type="Rhea" id="RHEA:42288"/>
        <dbReference type="Rhea" id="RHEA-COMP:9685"/>
        <dbReference type="Rhea" id="RHEA-COMP:9955"/>
        <dbReference type="ChEBI" id="CHEBI:15378"/>
        <dbReference type="ChEBI" id="CHEBI:16526"/>
        <dbReference type="ChEBI" id="CHEBI:57972"/>
        <dbReference type="ChEBI" id="CHEBI:64479"/>
        <dbReference type="ChEBI" id="CHEBI:78846"/>
        <dbReference type="ChEBI" id="CHEBI:149468"/>
        <dbReference type="EC" id="2.3.1.47"/>
    </reaction>
</comment>
<dbReference type="GO" id="GO:0008710">
    <property type="term" value="F:8-amino-7-oxononanoate synthase activity"/>
    <property type="evidence" value="ECO:0007669"/>
    <property type="project" value="UniProtKB-EC"/>
</dbReference>
<dbReference type="PANTHER" id="PTHR13693:SF100">
    <property type="entry name" value="8-AMINO-7-OXONONANOATE SYNTHASE"/>
    <property type="match status" value="1"/>
</dbReference>
<evidence type="ECO:0000256" key="8">
    <source>
        <dbReference type="ARBA" id="ARBA00022898"/>
    </source>
</evidence>
<dbReference type="GO" id="GO:0009102">
    <property type="term" value="P:biotin biosynthetic process"/>
    <property type="evidence" value="ECO:0007669"/>
    <property type="project" value="UniProtKB-KW"/>
</dbReference>
<dbReference type="Pfam" id="PF00155">
    <property type="entry name" value="Aminotran_1_2"/>
    <property type="match status" value="1"/>
</dbReference>
<keyword evidence="8 12" id="KW-0663">Pyridoxal phosphate</keyword>
<evidence type="ECO:0000256" key="3">
    <source>
        <dbReference type="ARBA" id="ARBA00010008"/>
    </source>
</evidence>
<evidence type="ECO:0000313" key="14">
    <source>
        <dbReference type="EMBL" id="TWT91263.1"/>
    </source>
</evidence>
<evidence type="ECO:0000256" key="4">
    <source>
        <dbReference type="ARBA" id="ARBA00011738"/>
    </source>
</evidence>
<evidence type="ECO:0000313" key="15">
    <source>
        <dbReference type="Proteomes" id="UP000320176"/>
    </source>
</evidence>
<name>A0A5C5ZY80_9BACT</name>
<dbReference type="InterPro" id="IPR050087">
    <property type="entry name" value="AON_synthase_class-II"/>
</dbReference>
<evidence type="ECO:0000256" key="12">
    <source>
        <dbReference type="RuleBase" id="RU003693"/>
    </source>
</evidence>
<evidence type="ECO:0000256" key="11">
    <source>
        <dbReference type="ARBA" id="ARBA00047715"/>
    </source>
</evidence>
<dbReference type="Gene3D" id="3.90.1150.10">
    <property type="entry name" value="Aspartate Aminotransferase, domain 1"/>
    <property type="match status" value="1"/>
</dbReference>
<keyword evidence="7" id="KW-0093">Biotin biosynthesis</keyword>
<proteinExistence type="inferred from homology"/>